<dbReference type="InterPro" id="IPR053925">
    <property type="entry name" value="RecX_HTH_3rd"/>
</dbReference>
<dbReference type="InterPro" id="IPR003783">
    <property type="entry name" value="Regulatory_RecX"/>
</dbReference>
<protein>
    <recommendedName>
        <fullName evidence="3">Regulatory protein RecX</fullName>
    </recommendedName>
</protein>
<dbReference type="PANTHER" id="PTHR33602:SF1">
    <property type="entry name" value="REGULATORY PROTEIN RECX FAMILY PROTEIN"/>
    <property type="match status" value="1"/>
</dbReference>
<dbReference type="PANTHER" id="PTHR33602">
    <property type="entry name" value="REGULATORY PROTEIN RECX FAMILY PROTEIN"/>
    <property type="match status" value="1"/>
</dbReference>
<sequence length="157" mass="19248">MIPRKTYTVDEAQKRLERYCVYQERCHKEVTQKLYEMKMIPEARDKIIVHLLQHNFLNEERFARVFVRGKFRIKKWGKQRIQLELKRKDINKTIISIALKEIDMNDYFDTFNTLAEKKTATLRETNIQKKRKKLADYLFYRGWESQLVYDKIRELIP</sequence>
<evidence type="ECO:0000256" key="2">
    <source>
        <dbReference type="ARBA" id="ARBA00009695"/>
    </source>
</evidence>
<feature type="domain" description="RecX second three-helical" evidence="5">
    <location>
        <begin position="58"/>
        <end position="99"/>
    </location>
</feature>
<proteinExistence type="inferred from homology"/>
<dbReference type="Pfam" id="PF21981">
    <property type="entry name" value="RecX_HTH3"/>
    <property type="match status" value="1"/>
</dbReference>
<evidence type="ECO:0000259" key="5">
    <source>
        <dbReference type="Pfam" id="PF02631"/>
    </source>
</evidence>
<dbReference type="EMBL" id="CP116221">
    <property type="protein sequence ID" value="WCO01493.1"/>
    <property type="molecule type" value="Genomic_DNA"/>
</dbReference>
<comment type="subcellular location">
    <subcellularLocation>
        <location evidence="1">Cytoplasm</location>
    </subcellularLocation>
</comment>
<accession>A0ABY7RWH3</accession>
<feature type="domain" description="RecX third three-helical" evidence="6">
    <location>
        <begin position="106"/>
        <end position="150"/>
    </location>
</feature>
<dbReference type="InterPro" id="IPR036388">
    <property type="entry name" value="WH-like_DNA-bd_sf"/>
</dbReference>
<comment type="similarity">
    <text evidence="2">Belongs to the RecX family.</text>
</comment>
<keyword evidence="8" id="KW-1185">Reference proteome</keyword>
<reference evidence="7 8" key="1">
    <citation type="submission" date="2023-01" db="EMBL/GenBank/DDBJ databases">
        <title>Psychroserpens ponticola sp. nov., isolated from seawater.</title>
        <authorList>
            <person name="Kristyanto S."/>
            <person name="Jung J."/>
            <person name="Kim J.M."/>
            <person name="Jeon C.O."/>
        </authorList>
    </citation>
    <scope>NUCLEOTIDE SEQUENCE [LARGE SCALE GENOMIC DNA]</scope>
    <source>
        <strain evidence="7 8">MSW6</strain>
    </source>
</reference>
<dbReference type="Pfam" id="PF02631">
    <property type="entry name" value="RecX_HTH2"/>
    <property type="match status" value="1"/>
</dbReference>
<dbReference type="Gene3D" id="1.10.10.10">
    <property type="entry name" value="Winged helix-like DNA-binding domain superfamily/Winged helix DNA-binding domain"/>
    <property type="match status" value="1"/>
</dbReference>
<dbReference type="RefSeq" id="WP_249993180.1">
    <property type="nucleotide sequence ID" value="NZ_CP116221.1"/>
</dbReference>
<evidence type="ECO:0000256" key="3">
    <source>
        <dbReference type="ARBA" id="ARBA00018111"/>
    </source>
</evidence>
<evidence type="ECO:0000256" key="1">
    <source>
        <dbReference type="ARBA" id="ARBA00004496"/>
    </source>
</evidence>
<dbReference type="InterPro" id="IPR053924">
    <property type="entry name" value="RecX_HTH_2nd"/>
</dbReference>
<organism evidence="7 8">
    <name type="scientific">Psychroserpens ponticola</name>
    <dbReference type="NCBI Taxonomy" id="2932268"/>
    <lineage>
        <taxon>Bacteria</taxon>
        <taxon>Pseudomonadati</taxon>
        <taxon>Bacteroidota</taxon>
        <taxon>Flavobacteriia</taxon>
        <taxon>Flavobacteriales</taxon>
        <taxon>Flavobacteriaceae</taxon>
        <taxon>Psychroserpens</taxon>
    </lineage>
</organism>
<keyword evidence="4" id="KW-0963">Cytoplasm</keyword>
<evidence type="ECO:0000313" key="8">
    <source>
        <dbReference type="Proteomes" id="UP001202717"/>
    </source>
</evidence>
<evidence type="ECO:0000256" key="4">
    <source>
        <dbReference type="ARBA" id="ARBA00022490"/>
    </source>
</evidence>
<dbReference type="Proteomes" id="UP001202717">
    <property type="component" value="Chromosome"/>
</dbReference>
<evidence type="ECO:0000259" key="6">
    <source>
        <dbReference type="Pfam" id="PF21981"/>
    </source>
</evidence>
<evidence type="ECO:0000313" key="7">
    <source>
        <dbReference type="EMBL" id="WCO01493.1"/>
    </source>
</evidence>
<gene>
    <name evidence="7" type="ORF">MUN68_015685</name>
</gene>
<name>A0ABY7RWH3_9FLAO</name>